<evidence type="ECO:0000313" key="2">
    <source>
        <dbReference type="EMBL" id="CAI0455932.1"/>
    </source>
</evidence>
<feature type="region of interest" description="Disordered" evidence="1">
    <location>
        <begin position="1"/>
        <end position="21"/>
    </location>
</feature>
<comment type="caution">
    <text evidence="2">The sequence shown here is derived from an EMBL/GenBank/DDBJ whole genome shotgun (WGS) entry which is preliminary data.</text>
</comment>
<evidence type="ECO:0000256" key="1">
    <source>
        <dbReference type="SAM" id="MobiDB-lite"/>
    </source>
</evidence>
<evidence type="ECO:0000313" key="3">
    <source>
        <dbReference type="Proteomes" id="UP001154282"/>
    </source>
</evidence>
<name>A0AAV0NBI5_9ROSI</name>
<organism evidence="2 3">
    <name type="scientific">Linum tenue</name>
    <dbReference type="NCBI Taxonomy" id="586396"/>
    <lineage>
        <taxon>Eukaryota</taxon>
        <taxon>Viridiplantae</taxon>
        <taxon>Streptophyta</taxon>
        <taxon>Embryophyta</taxon>
        <taxon>Tracheophyta</taxon>
        <taxon>Spermatophyta</taxon>
        <taxon>Magnoliopsida</taxon>
        <taxon>eudicotyledons</taxon>
        <taxon>Gunneridae</taxon>
        <taxon>Pentapetalae</taxon>
        <taxon>rosids</taxon>
        <taxon>fabids</taxon>
        <taxon>Malpighiales</taxon>
        <taxon>Linaceae</taxon>
        <taxon>Linum</taxon>
    </lineage>
</organism>
<proteinExistence type="predicted"/>
<sequence length="21" mass="2493">MQMHLNSLKSIDFCSLSSQWH</sequence>
<keyword evidence="3" id="KW-1185">Reference proteome</keyword>
<dbReference type="AlphaFoldDB" id="A0AAV0NBI5"/>
<accession>A0AAV0NBI5</accession>
<dbReference type="EMBL" id="CAMGYJ010000008">
    <property type="protein sequence ID" value="CAI0455932.1"/>
    <property type="molecule type" value="Genomic_DNA"/>
</dbReference>
<protein>
    <submittedName>
        <fullName evidence="2">Uncharacterized protein</fullName>
    </submittedName>
</protein>
<reference evidence="2" key="1">
    <citation type="submission" date="2022-08" db="EMBL/GenBank/DDBJ databases">
        <authorList>
            <person name="Gutierrez-Valencia J."/>
        </authorList>
    </citation>
    <scope>NUCLEOTIDE SEQUENCE</scope>
</reference>
<dbReference type="Proteomes" id="UP001154282">
    <property type="component" value="Unassembled WGS sequence"/>
</dbReference>
<gene>
    <name evidence="2" type="ORF">LITE_LOCUS32562</name>
</gene>